<evidence type="ECO:0000256" key="1">
    <source>
        <dbReference type="SAM" id="MobiDB-lite"/>
    </source>
</evidence>
<organism evidence="2">
    <name type="scientific">Graphocephala atropunctata</name>
    <dbReference type="NCBI Taxonomy" id="36148"/>
    <lineage>
        <taxon>Eukaryota</taxon>
        <taxon>Metazoa</taxon>
        <taxon>Ecdysozoa</taxon>
        <taxon>Arthropoda</taxon>
        <taxon>Hexapoda</taxon>
        <taxon>Insecta</taxon>
        <taxon>Pterygota</taxon>
        <taxon>Neoptera</taxon>
        <taxon>Paraneoptera</taxon>
        <taxon>Hemiptera</taxon>
        <taxon>Auchenorrhyncha</taxon>
        <taxon>Membracoidea</taxon>
        <taxon>Cicadellidae</taxon>
        <taxon>Cicadellinae</taxon>
        <taxon>Cicadellini</taxon>
        <taxon>Graphocephala</taxon>
    </lineage>
</organism>
<reference evidence="2" key="1">
    <citation type="submission" date="2015-11" db="EMBL/GenBank/DDBJ databases">
        <title>De novo transcriptome assembly of four potential Pierce s Disease insect vectors from Arizona vineyards.</title>
        <authorList>
            <person name="Tassone E.E."/>
        </authorList>
    </citation>
    <scope>NUCLEOTIDE SEQUENCE</scope>
</reference>
<feature type="compositionally biased region" description="Basic and acidic residues" evidence="1">
    <location>
        <begin position="1"/>
        <end position="11"/>
    </location>
</feature>
<dbReference type="AlphaFoldDB" id="A0A1B6L8V8"/>
<feature type="compositionally biased region" description="Polar residues" evidence="1">
    <location>
        <begin position="90"/>
        <end position="100"/>
    </location>
</feature>
<feature type="compositionally biased region" description="Polar residues" evidence="1">
    <location>
        <begin position="60"/>
        <end position="81"/>
    </location>
</feature>
<dbReference type="EMBL" id="GEBQ01019835">
    <property type="protein sequence ID" value="JAT20142.1"/>
    <property type="molecule type" value="Transcribed_RNA"/>
</dbReference>
<feature type="non-terminal residue" evidence="2">
    <location>
        <position position="150"/>
    </location>
</feature>
<accession>A0A1B6L8V8</accession>
<proteinExistence type="predicted"/>
<feature type="non-terminal residue" evidence="2">
    <location>
        <position position="1"/>
    </location>
</feature>
<feature type="compositionally biased region" description="Low complexity" evidence="1">
    <location>
        <begin position="108"/>
        <end position="122"/>
    </location>
</feature>
<feature type="compositionally biased region" description="Polar residues" evidence="1">
    <location>
        <begin position="126"/>
        <end position="136"/>
    </location>
</feature>
<protein>
    <submittedName>
        <fullName evidence="2">Uncharacterized protein</fullName>
    </submittedName>
</protein>
<gene>
    <name evidence="2" type="ORF">g.55001</name>
</gene>
<feature type="region of interest" description="Disordered" evidence="1">
    <location>
        <begin position="1"/>
        <end position="150"/>
    </location>
</feature>
<name>A0A1B6L8V8_9HEMI</name>
<evidence type="ECO:0000313" key="2">
    <source>
        <dbReference type="EMBL" id="JAT20142.1"/>
    </source>
</evidence>
<sequence>DVEHDDTEQHSTDLQQENEVHETADVQTESNIISEKPEDSLSPEVLPENTSETSNEDIENNNTESPETVITDQPSSLVPESSNDEKENESTFGHSQSENSQDNKVEAVENNENNPTNEDVVVSETDAATNSVSDGNEVNRKKPNIYINSE</sequence>